<proteinExistence type="predicted"/>
<dbReference type="EMBL" id="CP117880">
    <property type="protein sequence ID" value="WDF68406.1"/>
    <property type="molecule type" value="Genomic_DNA"/>
</dbReference>
<evidence type="ECO:0000313" key="2">
    <source>
        <dbReference type="Proteomes" id="UP001221558"/>
    </source>
</evidence>
<evidence type="ECO:0008006" key="3">
    <source>
        <dbReference type="Google" id="ProtNLM"/>
    </source>
</evidence>
<organism evidence="1 2">
    <name type="scientific">Sphingobacterium oryzagri</name>
    <dbReference type="NCBI Taxonomy" id="3025669"/>
    <lineage>
        <taxon>Bacteria</taxon>
        <taxon>Pseudomonadati</taxon>
        <taxon>Bacteroidota</taxon>
        <taxon>Sphingobacteriia</taxon>
        <taxon>Sphingobacteriales</taxon>
        <taxon>Sphingobacteriaceae</taxon>
        <taxon>Sphingobacterium</taxon>
    </lineage>
</organism>
<accession>A0ABY7WFK3</accession>
<dbReference type="Proteomes" id="UP001221558">
    <property type="component" value="Chromosome"/>
</dbReference>
<keyword evidence="2" id="KW-1185">Reference proteome</keyword>
<reference evidence="1 2" key="1">
    <citation type="submission" date="2023-02" db="EMBL/GenBank/DDBJ databases">
        <title>Genome sequence of Sphingobacterium sp. KACC 22765.</title>
        <authorList>
            <person name="Kim S."/>
            <person name="Heo J."/>
            <person name="Kwon S.-W."/>
        </authorList>
    </citation>
    <scope>NUCLEOTIDE SEQUENCE [LARGE SCALE GENOMIC DNA]</scope>
    <source>
        <strain evidence="1 2">KACC 22765</strain>
    </source>
</reference>
<evidence type="ECO:0000313" key="1">
    <source>
        <dbReference type="EMBL" id="WDF68406.1"/>
    </source>
</evidence>
<dbReference type="RefSeq" id="WP_274267139.1">
    <property type="nucleotide sequence ID" value="NZ_CP117880.1"/>
</dbReference>
<protein>
    <recommendedName>
        <fullName evidence="3">DKNYY family protein</fullName>
    </recommendedName>
</protein>
<dbReference type="PROSITE" id="PS51257">
    <property type="entry name" value="PROKAR_LIPOPROTEIN"/>
    <property type="match status" value="1"/>
</dbReference>
<sequence length="238" mass="27755">MNKFIIPLLLLLMSCNSSNDGIDLHYLSVSEKDSVIFFDSVSTNIHLVEIRKYSSLGDFQGKYCLRVNDSIFYEVVSKKNLYLRYSNDFIYFSKYPRENEYGWVNVVNNNFFDLPKKDSIKNIIAKKYPVYRFEKNGRIFLYNSEGVIVKEQNYADFLFKDNDLHLDTLSIGTYSLEKRDLKKVSNNVNEVLEGELEGVYFVTFPGISCYSIRRKGYISDYLNEKISVGHFSKNISIP</sequence>
<gene>
    <name evidence="1" type="ORF">PQ465_19190</name>
</gene>
<name>A0ABY7WFK3_9SPHI</name>